<dbReference type="InterPro" id="IPR003439">
    <property type="entry name" value="ABC_transporter-like_ATP-bd"/>
</dbReference>
<keyword evidence="5" id="KW-0378">Hydrolase</keyword>
<keyword evidence="1" id="KW-0813">Transport</keyword>
<dbReference type="Gene3D" id="3.40.50.300">
    <property type="entry name" value="P-loop containing nucleotide triphosphate hydrolases"/>
    <property type="match status" value="1"/>
</dbReference>
<dbReference type="GO" id="GO:0005886">
    <property type="term" value="C:plasma membrane"/>
    <property type="evidence" value="ECO:0007669"/>
    <property type="project" value="TreeGrafter"/>
</dbReference>
<gene>
    <name evidence="5" type="primary">macB_1</name>
    <name evidence="5" type="ORF">ERS852491_00221</name>
</gene>
<dbReference type="GO" id="GO:0005524">
    <property type="term" value="F:ATP binding"/>
    <property type="evidence" value="ECO:0007669"/>
    <property type="project" value="UniProtKB-KW"/>
</dbReference>
<dbReference type="InterPro" id="IPR015854">
    <property type="entry name" value="ABC_transpr_LolD-like"/>
</dbReference>
<protein>
    <submittedName>
        <fullName evidence="5">Macrolide export ATP-binding/permease protein MacB</fullName>
        <ecNumber evidence="5">3.6.3.-</ecNumber>
    </submittedName>
</protein>
<dbReference type="InterPro" id="IPR017911">
    <property type="entry name" value="MacB-like_ATP-bd"/>
</dbReference>
<dbReference type="SMART" id="SM00382">
    <property type="entry name" value="AAA"/>
    <property type="match status" value="1"/>
</dbReference>
<evidence type="ECO:0000313" key="5">
    <source>
        <dbReference type="EMBL" id="CUN68598.1"/>
    </source>
</evidence>
<evidence type="ECO:0000313" key="6">
    <source>
        <dbReference type="Proteomes" id="UP000095544"/>
    </source>
</evidence>
<evidence type="ECO:0000259" key="4">
    <source>
        <dbReference type="PROSITE" id="PS50893"/>
    </source>
</evidence>
<proteinExistence type="predicted"/>
<organism evidence="5 6">
    <name type="scientific">Faecalicatena contorta</name>
    <dbReference type="NCBI Taxonomy" id="39482"/>
    <lineage>
        <taxon>Bacteria</taxon>
        <taxon>Bacillati</taxon>
        <taxon>Bacillota</taxon>
        <taxon>Clostridia</taxon>
        <taxon>Lachnospirales</taxon>
        <taxon>Lachnospiraceae</taxon>
        <taxon>Faecalicatena</taxon>
    </lineage>
</organism>
<dbReference type="PANTHER" id="PTHR24220">
    <property type="entry name" value="IMPORT ATP-BINDING PROTEIN"/>
    <property type="match status" value="1"/>
</dbReference>
<evidence type="ECO:0000256" key="2">
    <source>
        <dbReference type="ARBA" id="ARBA00022741"/>
    </source>
</evidence>
<dbReference type="EMBL" id="CYZU01000002">
    <property type="protein sequence ID" value="CUN68598.1"/>
    <property type="molecule type" value="Genomic_DNA"/>
</dbReference>
<dbReference type="PROSITE" id="PS50893">
    <property type="entry name" value="ABC_TRANSPORTER_2"/>
    <property type="match status" value="1"/>
</dbReference>
<keyword evidence="3 5" id="KW-0067">ATP-binding</keyword>
<dbReference type="GO" id="GO:0016887">
    <property type="term" value="F:ATP hydrolysis activity"/>
    <property type="evidence" value="ECO:0007669"/>
    <property type="project" value="InterPro"/>
</dbReference>
<evidence type="ECO:0000256" key="1">
    <source>
        <dbReference type="ARBA" id="ARBA00022448"/>
    </source>
</evidence>
<dbReference type="AlphaFoldDB" id="A0A173Z0Q3"/>
<dbReference type="Proteomes" id="UP000095544">
    <property type="component" value="Unassembled WGS sequence"/>
</dbReference>
<feature type="domain" description="ABC transporter" evidence="4">
    <location>
        <begin position="5"/>
        <end position="231"/>
    </location>
</feature>
<evidence type="ECO:0000256" key="3">
    <source>
        <dbReference type="ARBA" id="ARBA00022840"/>
    </source>
</evidence>
<dbReference type="SUPFAM" id="SSF52540">
    <property type="entry name" value="P-loop containing nucleoside triphosphate hydrolases"/>
    <property type="match status" value="1"/>
</dbReference>
<keyword evidence="2" id="KW-0547">Nucleotide-binding</keyword>
<sequence>METIMEAENLTKDFGKEHVIKGITLTIHENTFTAILGPSGSGKSTLVNILSGLIKPTGGSVRCGDAVITDYTERQLAGWKRRDVGNVFQDYLLLDNLTVKENIKIGISPQKPSLSFDRLVRILQLEDLLHKFPAELSGGQQQRTSIARAVIKSPRLLFCDEATGSLDEENSKIVVELLHNLQATFGMTILFTTHNPQIARTADRIITMKNGVVQSDALNERPIAARNMVWG</sequence>
<dbReference type="InterPro" id="IPR003593">
    <property type="entry name" value="AAA+_ATPase"/>
</dbReference>
<reference evidence="5 6" key="1">
    <citation type="submission" date="2015-09" db="EMBL/GenBank/DDBJ databases">
        <authorList>
            <consortium name="Pathogen Informatics"/>
        </authorList>
    </citation>
    <scope>NUCLEOTIDE SEQUENCE [LARGE SCALE GENOMIC DNA]</scope>
    <source>
        <strain evidence="5 6">2789STDY5834876</strain>
    </source>
</reference>
<dbReference type="PANTHER" id="PTHR24220:SF86">
    <property type="entry name" value="ABC TRANSPORTER ABCH.1"/>
    <property type="match status" value="1"/>
</dbReference>
<accession>A0A173Z0Q3</accession>
<dbReference type="STRING" id="39482.ERS852491_00221"/>
<dbReference type="EC" id="3.6.3.-" evidence="5"/>
<name>A0A173Z0Q3_9FIRM</name>
<dbReference type="RefSeq" id="WP_050639783.1">
    <property type="nucleotide sequence ID" value="NZ_CABKUE010000007.1"/>
</dbReference>
<dbReference type="OrthoDB" id="9791546at2"/>
<dbReference type="InterPro" id="IPR027417">
    <property type="entry name" value="P-loop_NTPase"/>
</dbReference>
<dbReference type="Pfam" id="PF00005">
    <property type="entry name" value="ABC_tran"/>
    <property type="match status" value="1"/>
</dbReference>
<dbReference type="GO" id="GO:0022857">
    <property type="term" value="F:transmembrane transporter activity"/>
    <property type="evidence" value="ECO:0007669"/>
    <property type="project" value="TreeGrafter"/>
</dbReference>
<dbReference type="CDD" id="cd03255">
    <property type="entry name" value="ABC_MJ0796_LolCDE_FtsE"/>
    <property type="match status" value="1"/>
</dbReference>